<accession>A0A382PQ54</accession>
<organism evidence="1">
    <name type="scientific">marine metagenome</name>
    <dbReference type="NCBI Taxonomy" id="408172"/>
    <lineage>
        <taxon>unclassified sequences</taxon>
        <taxon>metagenomes</taxon>
        <taxon>ecological metagenomes</taxon>
    </lineage>
</organism>
<proteinExistence type="predicted"/>
<sequence>MIIHSDAESVKDRYFYLFCVRGVNVYNTG</sequence>
<protein>
    <submittedName>
        <fullName evidence="1">Uncharacterized protein</fullName>
    </submittedName>
</protein>
<feature type="non-terminal residue" evidence="1">
    <location>
        <position position="29"/>
    </location>
</feature>
<name>A0A382PQ54_9ZZZZ</name>
<gene>
    <name evidence="1" type="ORF">METZ01_LOCUS326955</name>
</gene>
<dbReference type="EMBL" id="UINC01108189">
    <property type="protein sequence ID" value="SVC74101.1"/>
    <property type="molecule type" value="Genomic_DNA"/>
</dbReference>
<evidence type="ECO:0000313" key="1">
    <source>
        <dbReference type="EMBL" id="SVC74101.1"/>
    </source>
</evidence>
<dbReference type="AlphaFoldDB" id="A0A382PQ54"/>
<reference evidence="1" key="1">
    <citation type="submission" date="2018-05" db="EMBL/GenBank/DDBJ databases">
        <authorList>
            <person name="Lanie J.A."/>
            <person name="Ng W.-L."/>
            <person name="Kazmierczak K.M."/>
            <person name="Andrzejewski T.M."/>
            <person name="Davidsen T.M."/>
            <person name="Wayne K.J."/>
            <person name="Tettelin H."/>
            <person name="Glass J.I."/>
            <person name="Rusch D."/>
            <person name="Podicherti R."/>
            <person name="Tsui H.-C.T."/>
            <person name="Winkler M.E."/>
        </authorList>
    </citation>
    <scope>NUCLEOTIDE SEQUENCE</scope>
</reference>